<evidence type="ECO:0000313" key="2">
    <source>
        <dbReference type="EMBL" id="NBI08335.1"/>
    </source>
</evidence>
<keyword evidence="1" id="KW-1133">Transmembrane helix</keyword>
<keyword evidence="1" id="KW-0812">Transmembrane</keyword>
<dbReference type="EMBL" id="QXXA01000030">
    <property type="protein sequence ID" value="NBI08335.1"/>
    <property type="molecule type" value="Genomic_DNA"/>
</dbReference>
<proteinExistence type="predicted"/>
<reference evidence="2 3" key="1">
    <citation type="submission" date="2018-08" db="EMBL/GenBank/DDBJ databases">
        <title>Murine metabolic-syndrome-specific gut microbial biobank.</title>
        <authorList>
            <person name="Liu C."/>
        </authorList>
    </citation>
    <scope>NUCLEOTIDE SEQUENCE [LARGE SCALE GENOMIC DNA]</scope>
    <source>
        <strain evidence="2 3">583</strain>
    </source>
</reference>
<evidence type="ECO:0000313" key="3">
    <source>
        <dbReference type="Proteomes" id="UP000467132"/>
    </source>
</evidence>
<dbReference type="RefSeq" id="WP_160198794.1">
    <property type="nucleotide sequence ID" value="NZ_QXXA01000030.1"/>
</dbReference>
<evidence type="ECO:0000256" key="1">
    <source>
        <dbReference type="SAM" id="Phobius"/>
    </source>
</evidence>
<dbReference type="Proteomes" id="UP000467132">
    <property type="component" value="Unassembled WGS sequence"/>
</dbReference>
<organism evidence="2 3">
    <name type="scientific">Senegalia massiliensis</name>
    <dbReference type="NCBI Taxonomy" id="1720316"/>
    <lineage>
        <taxon>Bacteria</taxon>
        <taxon>Bacillati</taxon>
        <taxon>Bacillota</taxon>
        <taxon>Clostridia</taxon>
        <taxon>Eubacteriales</taxon>
        <taxon>Clostridiaceae</taxon>
        <taxon>Senegalia</taxon>
    </lineage>
</organism>
<comment type="caution">
    <text evidence="2">The sequence shown here is derived from an EMBL/GenBank/DDBJ whole genome shotgun (WGS) entry which is preliminary data.</text>
</comment>
<name>A0A845R0V7_9CLOT</name>
<accession>A0A845R0V7</accession>
<gene>
    <name evidence="2" type="ORF">D3Z33_15895</name>
</gene>
<keyword evidence="1" id="KW-0472">Membrane</keyword>
<dbReference type="AlphaFoldDB" id="A0A845R0V7"/>
<feature type="transmembrane region" description="Helical" evidence="1">
    <location>
        <begin position="7"/>
        <end position="24"/>
    </location>
</feature>
<protein>
    <submittedName>
        <fullName evidence="2">Uncharacterized protein</fullName>
    </submittedName>
</protein>
<sequence>MKAQKINIMLILLGVIIIFLEFNHFMFDGILGWLLTSLGAILIIVGVFYKSNNPIGLLLKMIFGLL</sequence>
<keyword evidence="3" id="KW-1185">Reference proteome</keyword>
<feature type="transmembrane region" description="Helical" evidence="1">
    <location>
        <begin position="30"/>
        <end position="49"/>
    </location>
</feature>